<organism evidence="2 3">
    <name type="scientific">Reticulomyxa filosa</name>
    <dbReference type="NCBI Taxonomy" id="46433"/>
    <lineage>
        <taxon>Eukaryota</taxon>
        <taxon>Sar</taxon>
        <taxon>Rhizaria</taxon>
        <taxon>Retaria</taxon>
        <taxon>Foraminifera</taxon>
        <taxon>Monothalamids</taxon>
        <taxon>Reticulomyxidae</taxon>
        <taxon>Reticulomyxa</taxon>
    </lineage>
</organism>
<feature type="region of interest" description="Disordered" evidence="1">
    <location>
        <begin position="90"/>
        <end position="113"/>
    </location>
</feature>
<evidence type="ECO:0000313" key="2">
    <source>
        <dbReference type="EMBL" id="ETO35562.1"/>
    </source>
</evidence>
<dbReference type="EMBL" id="ASPP01001514">
    <property type="protein sequence ID" value="ETO35562.1"/>
    <property type="molecule type" value="Genomic_DNA"/>
</dbReference>
<gene>
    <name evidence="2" type="ORF">RFI_01494</name>
</gene>
<dbReference type="Proteomes" id="UP000023152">
    <property type="component" value="Unassembled WGS sequence"/>
</dbReference>
<sequence length="179" mass="21240">MQSIDPIVLGNTETLDKAYLDKALKVILTASYHWGSKAEKFVIDIFFFFFRNRYQDKDLNNFSKNKAKQKECFNKFYVYFDCNNLLSRREQRKPKTQRKNKKEEGNNHVQSPRQLSGHHLNILVILGVMNFTAYDTVNVITQLELRRRQEEVEISGHYLQITKRQNAETRMKKKFISPS</sequence>
<reference evidence="2 3" key="1">
    <citation type="journal article" date="2013" name="Curr. Biol.">
        <title>The Genome of the Foraminiferan Reticulomyxa filosa.</title>
        <authorList>
            <person name="Glockner G."/>
            <person name="Hulsmann N."/>
            <person name="Schleicher M."/>
            <person name="Noegel A.A."/>
            <person name="Eichinger L."/>
            <person name="Gallinger C."/>
            <person name="Pawlowski J."/>
            <person name="Sierra R."/>
            <person name="Euteneuer U."/>
            <person name="Pillet L."/>
            <person name="Moustafa A."/>
            <person name="Platzer M."/>
            <person name="Groth M."/>
            <person name="Szafranski K."/>
            <person name="Schliwa M."/>
        </authorList>
    </citation>
    <scope>NUCLEOTIDE SEQUENCE [LARGE SCALE GENOMIC DNA]</scope>
</reference>
<protein>
    <submittedName>
        <fullName evidence="2">Uncharacterized protein</fullName>
    </submittedName>
</protein>
<name>X6PD07_RETFI</name>
<evidence type="ECO:0000256" key="1">
    <source>
        <dbReference type="SAM" id="MobiDB-lite"/>
    </source>
</evidence>
<comment type="caution">
    <text evidence="2">The sequence shown here is derived from an EMBL/GenBank/DDBJ whole genome shotgun (WGS) entry which is preliminary data.</text>
</comment>
<feature type="compositionally biased region" description="Basic residues" evidence="1">
    <location>
        <begin position="90"/>
        <end position="100"/>
    </location>
</feature>
<keyword evidence="3" id="KW-1185">Reference proteome</keyword>
<dbReference type="AlphaFoldDB" id="X6PD07"/>
<evidence type="ECO:0000313" key="3">
    <source>
        <dbReference type="Proteomes" id="UP000023152"/>
    </source>
</evidence>
<proteinExistence type="predicted"/>
<accession>X6PD07</accession>